<protein>
    <recommendedName>
        <fullName evidence="4">Lipoprotein</fullName>
    </recommendedName>
</protein>
<feature type="chain" id="PRO_5013768271" description="Lipoprotein" evidence="1">
    <location>
        <begin position="25"/>
        <end position="81"/>
    </location>
</feature>
<dbReference type="Pfam" id="PF11839">
    <property type="entry name" value="Alanine_zipper"/>
    <property type="match status" value="1"/>
</dbReference>
<dbReference type="InterPro" id="IPR021793">
    <property type="entry name" value="Oprl"/>
</dbReference>
<dbReference type="Proteomes" id="UP000229278">
    <property type="component" value="Unassembled WGS sequence"/>
</dbReference>
<dbReference type="EMBL" id="PDTV01000009">
    <property type="protein sequence ID" value="PIE82961.1"/>
    <property type="molecule type" value="Genomic_DNA"/>
</dbReference>
<feature type="signal peptide" evidence="1">
    <location>
        <begin position="1"/>
        <end position="24"/>
    </location>
</feature>
<evidence type="ECO:0000313" key="2">
    <source>
        <dbReference type="EMBL" id="PIE82961.1"/>
    </source>
</evidence>
<keyword evidence="1" id="KW-0732">Signal</keyword>
<reference evidence="2 3" key="1">
    <citation type="submission" date="2017-10" db="EMBL/GenBank/DDBJ databases">
        <title>Novel microbial diversity and functional potential in the marine mammal oral microbiome.</title>
        <authorList>
            <person name="Dudek N.K."/>
            <person name="Sun C.L."/>
            <person name="Burstein D."/>
            <person name="Kantor R.S."/>
            <person name="Aliaga Goltsman D.S."/>
            <person name="Bik E.M."/>
            <person name="Thomas B.C."/>
            <person name="Banfield J.F."/>
            <person name="Relman D.A."/>
        </authorList>
    </citation>
    <scope>NUCLEOTIDE SEQUENCE [LARGE SCALE GENOMIC DNA]</scope>
    <source>
        <strain evidence="2">DOLJORAL78_50_517</strain>
    </source>
</reference>
<evidence type="ECO:0000256" key="1">
    <source>
        <dbReference type="SAM" id="SignalP"/>
    </source>
</evidence>
<comment type="caution">
    <text evidence="2">The sequence shown here is derived from an EMBL/GenBank/DDBJ whole genome shotgun (WGS) entry which is preliminary data.</text>
</comment>
<dbReference type="PROSITE" id="PS51257">
    <property type="entry name" value="PROKAR_LIPOPROTEIN"/>
    <property type="match status" value="1"/>
</dbReference>
<organism evidence="2 3">
    <name type="scientific">Candidatus Contendibacter odensensis</name>
    <dbReference type="NCBI Taxonomy" id="1400860"/>
    <lineage>
        <taxon>Bacteria</taxon>
        <taxon>Pseudomonadati</taxon>
        <taxon>Pseudomonadota</taxon>
        <taxon>Gammaproteobacteria</taxon>
        <taxon>Candidatus Competibacteraceae</taxon>
        <taxon>Candidatus Contendibacter</taxon>
    </lineage>
</organism>
<name>A0A2G6PEH5_9GAMM</name>
<accession>A0A2G6PEH5</accession>
<evidence type="ECO:0008006" key="4">
    <source>
        <dbReference type="Google" id="ProtNLM"/>
    </source>
</evidence>
<dbReference type="AlphaFoldDB" id="A0A2G6PEH5"/>
<gene>
    <name evidence="2" type="ORF">CSA09_03995</name>
</gene>
<proteinExistence type="predicted"/>
<sequence length="81" mass="8694">MIPMKNLVSIFALTLIAGLTVGCASTTEIKAIRAEATEAKTIASNAMDKASEAKAIATEARSVSLATEEKINRMFKRSMFK</sequence>
<evidence type="ECO:0000313" key="3">
    <source>
        <dbReference type="Proteomes" id="UP000229278"/>
    </source>
</evidence>